<protein>
    <submittedName>
        <fullName evidence="3">Uncharacterized protein</fullName>
    </submittedName>
</protein>
<evidence type="ECO:0000256" key="2">
    <source>
        <dbReference type="SAM" id="MobiDB-lite"/>
    </source>
</evidence>
<feature type="coiled-coil region" evidence="1">
    <location>
        <begin position="1218"/>
        <end position="1266"/>
    </location>
</feature>
<feature type="compositionally biased region" description="Basic residues" evidence="2">
    <location>
        <begin position="2342"/>
        <end position="2356"/>
    </location>
</feature>
<accession>A0A821TFZ9</accession>
<proteinExistence type="predicted"/>
<feature type="coiled-coil region" evidence="1">
    <location>
        <begin position="1987"/>
        <end position="2021"/>
    </location>
</feature>
<feature type="compositionally biased region" description="Basic and acidic residues" evidence="2">
    <location>
        <begin position="1843"/>
        <end position="1875"/>
    </location>
</feature>
<feature type="coiled-coil region" evidence="1">
    <location>
        <begin position="562"/>
        <end position="652"/>
    </location>
</feature>
<feature type="coiled-coil region" evidence="1">
    <location>
        <begin position="2210"/>
        <end position="2255"/>
    </location>
</feature>
<name>A0A821TFZ9_9NEOP</name>
<dbReference type="Proteomes" id="UP000663880">
    <property type="component" value="Unassembled WGS sequence"/>
</dbReference>
<evidence type="ECO:0000313" key="4">
    <source>
        <dbReference type="Proteomes" id="UP000663880"/>
    </source>
</evidence>
<sequence length="2356" mass="273145">MSFITKRERVFNEYDVYDLPSRNEGKLKAYSSCTDARAWSHFCSDKAEHLVEIIKKNNESCRPKYLPTDVIVNTLMVAKNAEIGRLKRKIEEFEQMLAAYDQLELTSEQKCDIAGAHASIKAANKELDEMCLDLDLSGFTEGIDSEAFETGKSRGDETQKSKGDESGKSRSGLWEFTKLKLESKSNQVGQGEVLYAADASTYASDPRIDDMQDMIIRKDAKLNAMQNKIAVMETDICEPYCLYAHIYTALEKIFSTLCQNGKYKHYLNLLTADKDTRSIDIKAKILFKMKVLEKFSLALIAPCSQEYEQTSSAQDCSCYRAEIVTTLALTTAECGKNSVDDRRAQLVADIIDNQEMKEILSKESVIVKSDNIQDEFLLENDHLETDSLNRLKNLQANYDDLVKCYDNLKYEKDCLFLRCQKYTELEKECQCMQEHLREYNQLWSEKEYYRKRSEDLDVLKERYYILSDETCNVEAKLQAESEINRIKCKNIDYLQNENIALEKKLQELTVLFEREKSSMNCKLKEYECKITCQDQQIKTLSLQIDKFIEQGHEIISEDTSKSVELLDEIESQKEQINNLRQALLCNEEEKQVLQDNFEEKLQLINELKLEIENWKEKSDKLLHSNICLEEYARDYQNQIQYLQNQNQLLFKEIEGKNKALENFKEIIDSKTIEINSLTDVIEAKDSKNILLLDTLKNTEDMYTESLQSLKTENDLAIDILKAKQHESREILDTIKTYLYNDPEQNKPLSINEIQHGVQSVDDSSDNINNKTSVLLNEINKLHDISVRSLHTLLDENIHYKDTLDLSRRQRDELENKLQHLEELTIEYNELKYSYEILLKEKGTLENELKMKNLELDDLINSFRLTKKESEDLNKRLDQSESLKEKFVEINVLYKKLIQERSALHHDLKCKEKDLENIQKSLNKCTQENEMLMKENRRFIDLDKNIADLKVCCQTLEIEKKDLNSIINDKAQEINYLYDNLENKIEENKKLLHEIEQMKIKEHTAQSDITTLKDENLNVLHDLKLVQKESDSLLEKLKYYEHLQLNFNDLKQTYDEKLSENQTIKMELDKLKTHLEEITKDNNLLTQQNVDLSYHCQDLSARAAMNEACSSPKNYLEEIKEEIEMMKKDKIVSHKKIRELADKLDESDAIILNLQEDIVARDSKIATLQNYINELQAEVTHLNNNIAYAVESSEELLSTRHTKMHESLKQLEEHHLTATQKIEMELSTLKNDNVSLENQLLNAKTKLEEFHKEKQNLTEEIAYLQDERSITLQNIKQLEINCVGDSSLCLNDCSIDDVVTSFNRIRQCIESKHSKSASLEQKLLTVQNSSKLLLNEAKKIVENEKQKIIAEKEEAIKERERMENQLIVLEAQLREQIEQDQEIIKDLDAKLLNQKLMFEKIDEVRQKYVTKLETEIHNLEDMYKNSLSKIKELQDKVLFASEDNTKKIEDIDIISKSLEKKSKEVNYLRKCIDDIKNKPLKTTITQTDINHSDEVCQTDLFEQTEKEVNTIPNNDIIDKSGTNVGLRLSRDLTKKHKPSFSNHDELLLTSSNLDFIKKVYLDYKIKKLSPTKLEQCIISGNNSDENYHKVDAIPGKVSPGPNVNVMNDIGAHHKIIDIYNTHSIFTHNTEYSSPGGESTFDLSNEDSKEYAYENKPKTYEFSGPSTDNDLFLIYKDSDDVNRSDPHTKSSLPDPLRSTIRETLNDVTEVTINDIFESTTKENELLSYQDDDSVKPKLTLSLPRVASESLSKGTNSEYDKKSIDSYTVAIYTSPITMPDEYDNISILTNSPAQDLSSFIDSHKSLTPIDLISEMRDDLSYQLDSPHKITVINQNKKIGKRKKEKLKTSEQQRSENERLTTELSADRHNKEKLQKTTKLDDKSMSLMENIANDTSNASKNKKGPKHSNYGLKYILDSVQQEVNIKNFKNNSVHRSHSDNIIKDGNNQSGSRSCTSLLKSLSDYRKTFAFGTEVNKNEKSRQSSCSIDRGVMAKLDNVHEYENKIKDLTDTLESIEKHYQKKIEAVKTQYDNNIKNIINEHNQGVESIQSLHDETLQDFIKSHESEVENLRTMSIEAMRKVEKLEKENRALRIKLQSENEATEEPIKFPDTRKRRHKRSDTRTLTTTNIEAFNVKPKPRSHGPCTCTLDTNISDTIRTIFEQVDVDQRRMAEQAYTKYIANKIINNNVEALDAQELAFLHLKVCRTWKCMLSEEEVLQKRIDSLESELMNKQRQTKIHIAELDRKVAVERRRLEEVREAVCRNTPAVSRDTSPQTYTTVPEKESCKCCSISCNIQPKEKLSNGDLVSSGSLRPRWPKQESNRAVSAKLDAGERKEKKHFHDEHPIRLRRSHDRTKKTHKK</sequence>
<dbReference type="InterPro" id="IPR051375">
    <property type="entry name" value="Tuftelin_GRINL1A/MYZAP/CCD68"/>
</dbReference>
<reference evidence="3" key="1">
    <citation type="submission" date="2021-02" db="EMBL/GenBank/DDBJ databases">
        <authorList>
            <person name="Steward A R."/>
        </authorList>
    </citation>
    <scope>NUCLEOTIDE SEQUENCE</scope>
</reference>
<feature type="coiled-coil region" evidence="1">
    <location>
        <begin position="796"/>
        <end position="861"/>
    </location>
</feature>
<evidence type="ECO:0000256" key="1">
    <source>
        <dbReference type="SAM" id="Coils"/>
    </source>
</evidence>
<feature type="coiled-coil region" evidence="1">
    <location>
        <begin position="76"/>
        <end position="106"/>
    </location>
</feature>
<feature type="region of interest" description="Disordered" evidence="2">
    <location>
        <begin position="1832"/>
        <end position="1875"/>
    </location>
</feature>
<feature type="compositionally biased region" description="Basic and acidic residues" evidence="2">
    <location>
        <begin position="149"/>
        <end position="168"/>
    </location>
</feature>
<feature type="coiled-coil region" evidence="1">
    <location>
        <begin position="1039"/>
        <end position="1087"/>
    </location>
</feature>
<dbReference type="EMBL" id="CAJOBZ010000023">
    <property type="protein sequence ID" value="CAF4870916.1"/>
    <property type="molecule type" value="Genomic_DNA"/>
</dbReference>
<feature type="region of interest" description="Disordered" evidence="2">
    <location>
        <begin position="2298"/>
        <end position="2356"/>
    </location>
</feature>
<feature type="coiled-coil region" evidence="1">
    <location>
        <begin position="391"/>
        <end position="442"/>
    </location>
</feature>
<dbReference type="PANTHER" id="PTHR23171">
    <property type="entry name" value="GDOWN1"/>
    <property type="match status" value="1"/>
</dbReference>
<dbReference type="OrthoDB" id="10255522at2759"/>
<feature type="compositionally biased region" description="Basic and acidic residues" evidence="2">
    <location>
        <begin position="2325"/>
        <end position="2341"/>
    </location>
</feature>
<keyword evidence="1" id="KW-0175">Coiled coil</keyword>
<keyword evidence="4" id="KW-1185">Reference proteome</keyword>
<feature type="coiled-coil region" evidence="1">
    <location>
        <begin position="907"/>
        <end position="1000"/>
    </location>
</feature>
<feature type="coiled-coil region" evidence="1">
    <location>
        <begin position="1333"/>
        <end position="1435"/>
    </location>
</feature>
<feature type="coiled-coil region" evidence="1">
    <location>
        <begin position="1136"/>
        <end position="1184"/>
    </location>
</feature>
<evidence type="ECO:0000313" key="3">
    <source>
        <dbReference type="EMBL" id="CAF4870916.1"/>
    </source>
</evidence>
<gene>
    <name evidence="3" type="ORF">PMACD_LOCUS8753</name>
</gene>
<comment type="caution">
    <text evidence="3">The sequence shown here is derived from an EMBL/GenBank/DDBJ whole genome shotgun (WGS) entry which is preliminary data.</text>
</comment>
<feature type="region of interest" description="Disordered" evidence="2">
    <location>
        <begin position="147"/>
        <end position="170"/>
    </location>
</feature>
<dbReference type="PANTHER" id="PTHR23171:SF13">
    <property type="entry name" value="DNA-DIRECTED RNA POLYMERASE II SUBUNIT GRINL1A"/>
    <property type="match status" value="1"/>
</dbReference>
<organism evidence="3 4">
    <name type="scientific">Pieris macdunnoughi</name>
    <dbReference type="NCBI Taxonomy" id="345717"/>
    <lineage>
        <taxon>Eukaryota</taxon>
        <taxon>Metazoa</taxon>
        <taxon>Ecdysozoa</taxon>
        <taxon>Arthropoda</taxon>
        <taxon>Hexapoda</taxon>
        <taxon>Insecta</taxon>
        <taxon>Pterygota</taxon>
        <taxon>Neoptera</taxon>
        <taxon>Endopterygota</taxon>
        <taxon>Lepidoptera</taxon>
        <taxon>Glossata</taxon>
        <taxon>Ditrysia</taxon>
        <taxon>Papilionoidea</taxon>
        <taxon>Pieridae</taxon>
        <taxon>Pierinae</taxon>
        <taxon>Pieris</taxon>
    </lineage>
</organism>
<dbReference type="GO" id="GO:0035556">
    <property type="term" value="P:intracellular signal transduction"/>
    <property type="evidence" value="ECO:0007669"/>
    <property type="project" value="TreeGrafter"/>
</dbReference>
<feature type="coiled-coil region" evidence="1">
    <location>
        <begin position="2063"/>
        <end position="2097"/>
    </location>
</feature>